<feature type="compositionally biased region" description="Low complexity" evidence="1">
    <location>
        <begin position="347"/>
        <end position="364"/>
    </location>
</feature>
<gene>
    <name evidence="3" type="primary">Piso0_001055</name>
    <name evidence="3" type="ORF">GNLVRS01_PISO0C09902g</name>
    <name evidence="4" type="ORF">GNLVRS01_PISO0D09969g</name>
</gene>
<feature type="region of interest" description="Disordered" evidence="1">
    <location>
        <begin position="281"/>
        <end position="303"/>
    </location>
</feature>
<dbReference type="Proteomes" id="UP000005222">
    <property type="component" value="Chromosome C"/>
</dbReference>
<feature type="domain" description="AHC1-like C2H2 zinc-finger" evidence="2">
    <location>
        <begin position="180"/>
        <end position="263"/>
    </location>
</feature>
<feature type="region of interest" description="Disordered" evidence="1">
    <location>
        <begin position="345"/>
        <end position="438"/>
    </location>
</feature>
<evidence type="ECO:0000256" key="1">
    <source>
        <dbReference type="SAM" id="MobiDB-lite"/>
    </source>
</evidence>
<dbReference type="InParanoid" id="G8YS95"/>
<dbReference type="Proteomes" id="UP000005222">
    <property type="component" value="Chromosome D"/>
</dbReference>
<reference evidence="5" key="2">
    <citation type="journal article" date="2012" name="G3 (Bethesda)">
        <title>Pichia sorbitophila, an interspecies yeast hybrid reveals early steps of genome resolution following polyploidization.</title>
        <authorList>
            <person name="Leh Louis V."/>
            <person name="Despons L."/>
            <person name="Friedrich A."/>
            <person name="Martin T."/>
            <person name="Durrens P."/>
            <person name="Casaregola S."/>
            <person name="Neuveglise C."/>
            <person name="Fairhead C."/>
            <person name="Marck C."/>
            <person name="Cruz J.A."/>
            <person name="Straub M.L."/>
            <person name="Kugler V."/>
            <person name="Sacerdot C."/>
            <person name="Uzunov Z."/>
            <person name="Thierry A."/>
            <person name="Weiss S."/>
            <person name="Bleykasten C."/>
            <person name="De Montigny J."/>
            <person name="Jacques N."/>
            <person name="Jung P."/>
            <person name="Lemaire M."/>
            <person name="Mallet S."/>
            <person name="Morel G."/>
            <person name="Richard G.F."/>
            <person name="Sarkar A."/>
            <person name="Savel G."/>
            <person name="Schacherer J."/>
            <person name="Seret M.L."/>
            <person name="Talla E."/>
            <person name="Samson G."/>
            <person name="Jubin C."/>
            <person name="Poulain J."/>
            <person name="Vacherie B."/>
            <person name="Barbe V."/>
            <person name="Pelletier E."/>
            <person name="Sherman D.J."/>
            <person name="Westhof E."/>
            <person name="Weissenbach J."/>
            <person name="Baret P.V."/>
            <person name="Wincker P."/>
            <person name="Gaillardin C."/>
            <person name="Dujon B."/>
            <person name="Souciet J.L."/>
        </authorList>
    </citation>
    <scope>NUCLEOTIDE SEQUENCE [LARGE SCALE GENOMIC DNA]</scope>
    <source>
        <strain evidence="5">ATCC MYA-4447 / BCRC 22081 / CBS 7064 / NBRC 10061 / NRRL Y-12695</strain>
    </source>
</reference>
<dbReference type="STRING" id="559304.G8YS95"/>
<evidence type="ECO:0000313" key="4">
    <source>
        <dbReference type="EMBL" id="CCE79018.1"/>
    </source>
</evidence>
<protein>
    <submittedName>
        <fullName evidence="3">Piso0_001055 protein</fullName>
    </submittedName>
</protein>
<accession>G8YS95</accession>
<dbReference type="EMBL" id="FO082057">
    <property type="protein sequence ID" value="CCE78432.1"/>
    <property type="molecule type" value="Genomic_DNA"/>
</dbReference>
<name>G8YS95_PICSO</name>
<dbReference type="EMBL" id="FO082056">
    <property type="protein sequence ID" value="CCE79018.1"/>
    <property type="molecule type" value="Genomic_DNA"/>
</dbReference>
<dbReference type="OMA" id="GKCEAQM"/>
<feature type="compositionally biased region" description="Polar residues" evidence="1">
    <location>
        <begin position="375"/>
        <end position="389"/>
    </location>
</feature>
<dbReference type="Pfam" id="PF25909">
    <property type="entry name" value="zf-C2H2_AHC1"/>
    <property type="match status" value="1"/>
</dbReference>
<organism evidence="3 5">
    <name type="scientific">Pichia sorbitophila (strain ATCC MYA-4447 / BCRC 22081 / CBS 7064 / NBRC 10061 / NRRL Y-12695)</name>
    <name type="common">Hybrid yeast</name>
    <dbReference type="NCBI Taxonomy" id="559304"/>
    <lineage>
        <taxon>Eukaryota</taxon>
        <taxon>Fungi</taxon>
        <taxon>Dikarya</taxon>
        <taxon>Ascomycota</taxon>
        <taxon>Saccharomycotina</taxon>
        <taxon>Pichiomycetes</taxon>
        <taxon>Debaryomycetaceae</taxon>
        <taxon>Millerozyma</taxon>
    </lineage>
</organism>
<evidence type="ECO:0000313" key="5">
    <source>
        <dbReference type="Proteomes" id="UP000005222"/>
    </source>
</evidence>
<feature type="compositionally biased region" description="Low complexity" evidence="1">
    <location>
        <begin position="408"/>
        <end position="424"/>
    </location>
</feature>
<sequence>MSRAKSVSVEVEKKEKDAEGKVVESERDNKEEQTVAKTEANSTEMIEDKLNRIPVEKLRDIIRSQIDLEIRLKHRELTLVKEEIGKCESQMITLRKFFEIDPSKQLEHEPNDFTRKYHDLLSKSMSARYSSMSSAPDVARGSTASVGEQGEPKFTYRTRSTTSSLRPSSAHIRSVASMGCLYRRTDGVVVKLTCPDCQRSNFSSAQGFLNHSRIAHAKEYTSQDGAALQCGEILPESEQDEEGLASLGRLRDKGLDPSKNLNVNEIYFDGLSNSLNTVHRIVADKPPTPPSTLSPDADPHAKKDSELMRKLLRSGVAKDESDYHRMIDDARNEIDTPHLFADEEEVTAATASDSPPASSTLDSTSKPKPKHRNSRSSVTVAPSYATNDRSSPSSTPDPPLPKIKLKIKNPSAPSSASSTAPLTSTKDDKPRESKRRRR</sequence>
<dbReference type="eggNOG" id="ENOG502S5YH">
    <property type="taxonomic scope" value="Eukaryota"/>
</dbReference>
<dbReference type="HOGENOM" id="CLU_050071_0_0_1"/>
<keyword evidence="5" id="KW-1185">Reference proteome</keyword>
<dbReference type="OrthoDB" id="5355528at2759"/>
<feature type="region of interest" description="Disordered" evidence="1">
    <location>
        <begin position="1"/>
        <end position="42"/>
    </location>
</feature>
<feature type="compositionally biased region" description="Basic and acidic residues" evidence="1">
    <location>
        <begin position="10"/>
        <end position="34"/>
    </location>
</feature>
<dbReference type="AlphaFoldDB" id="G8YS95"/>
<reference evidence="3" key="1">
    <citation type="submission" date="2011-10" db="EMBL/GenBank/DDBJ databases">
        <authorList>
            <person name="Genoscope - CEA"/>
        </authorList>
    </citation>
    <scope>NUCLEOTIDE SEQUENCE</scope>
</reference>
<evidence type="ECO:0000313" key="3">
    <source>
        <dbReference type="EMBL" id="CCE78432.1"/>
    </source>
</evidence>
<proteinExistence type="predicted"/>
<evidence type="ECO:0000259" key="2">
    <source>
        <dbReference type="Pfam" id="PF25909"/>
    </source>
</evidence>
<dbReference type="InterPro" id="IPR058706">
    <property type="entry name" value="zf-C2H2_AHC1-like"/>
</dbReference>